<dbReference type="KEGG" id="pgin:FRZ67_10090"/>
<keyword evidence="2" id="KW-1185">Reference proteome</keyword>
<dbReference type="EMBL" id="CP042435">
    <property type="protein sequence ID" value="QEC67622.1"/>
    <property type="molecule type" value="Genomic_DNA"/>
</dbReference>
<evidence type="ECO:0000313" key="1">
    <source>
        <dbReference type="EMBL" id="QEC67622.1"/>
    </source>
</evidence>
<dbReference type="RefSeq" id="WP_147189429.1">
    <property type="nucleotide sequence ID" value="NZ_CP042435.1"/>
</dbReference>
<dbReference type="InterPro" id="IPR005077">
    <property type="entry name" value="Peptidase_C11"/>
</dbReference>
<sequence>MANSNPTHEWTIMIYMNVEPEGFEMSFKKNLQEICSIGSTSAIKIIIVADRNPNKKGRLSKNFLPKIYEIETKIGAIARKKVRKTIRRERLGSPQTLEDFLSFCKSRYPAKKYMLSFWDHGAGTAVAASPDPGSNRGGRQDALYTKEIFTAIKKTINQVDIIAFDACWMQMLENAYTLRACAKYLVASQNLASLQGFGYYMFLKHLSKNSSSSPLEAATLLIKSSYLKVTENVKAKTPEKLIKLFYHKIYDDKTFTLSCIKLDQIERFAEKINDLAAVFLKNSEKLFPHIQTARFLCLSYFDEEDPSGYNLKTIDLIYFLKKLLDSKFESDNDKKMFVPIAEQIVDIIEYAEICLIAYKEIGSVISDENATEKRWGAHGFSIFFPEHFFEWELYKKREGWYYEKDSNIQLLFAEKNKWKSFLYFYFQYVKKVTSKNW</sequence>
<dbReference type="PANTHER" id="PTHR37835:SF1">
    <property type="entry name" value="ALPHA-CLOSTRIPAIN"/>
    <property type="match status" value="1"/>
</dbReference>
<organism evidence="1 2">
    <name type="scientific">Panacibacter ginsenosidivorans</name>
    <dbReference type="NCBI Taxonomy" id="1813871"/>
    <lineage>
        <taxon>Bacteria</taxon>
        <taxon>Pseudomonadati</taxon>
        <taxon>Bacteroidota</taxon>
        <taxon>Chitinophagia</taxon>
        <taxon>Chitinophagales</taxon>
        <taxon>Chitinophagaceae</taxon>
        <taxon>Panacibacter</taxon>
    </lineage>
</organism>
<dbReference type="Pfam" id="PF03415">
    <property type="entry name" value="Peptidase_C11"/>
    <property type="match status" value="1"/>
</dbReference>
<gene>
    <name evidence="1" type="ORF">FRZ67_10090</name>
</gene>
<evidence type="ECO:0008006" key="3">
    <source>
        <dbReference type="Google" id="ProtNLM"/>
    </source>
</evidence>
<dbReference type="Proteomes" id="UP000321533">
    <property type="component" value="Chromosome"/>
</dbReference>
<protein>
    <recommendedName>
        <fullName evidence="3">Clostripain</fullName>
    </recommendedName>
</protein>
<reference evidence="1 2" key="1">
    <citation type="journal article" date="2016" name="Int. J. Syst. Evol. Microbiol.">
        <title>Panacibacter ginsenosidivorans gen. nov., sp. nov., with ginsenoside converting activity isolated from soil of a ginseng field.</title>
        <authorList>
            <person name="Siddiqi M.Z."/>
            <person name="Muhammad Shafi S."/>
            <person name="Choi K.D."/>
            <person name="Im W.T."/>
        </authorList>
    </citation>
    <scope>NUCLEOTIDE SEQUENCE [LARGE SCALE GENOMIC DNA]</scope>
    <source>
        <strain evidence="1 2">Gsoil1550</strain>
    </source>
</reference>
<dbReference type="OrthoDB" id="780569at2"/>
<proteinExistence type="predicted"/>
<accession>A0A5B8V8F5</accession>
<evidence type="ECO:0000313" key="2">
    <source>
        <dbReference type="Proteomes" id="UP000321533"/>
    </source>
</evidence>
<dbReference type="AlphaFoldDB" id="A0A5B8V8F5"/>
<name>A0A5B8V8F5_9BACT</name>
<dbReference type="PANTHER" id="PTHR37835">
    <property type="entry name" value="ALPHA-CLOSTRIPAIN"/>
    <property type="match status" value="1"/>
</dbReference>
<dbReference type="Gene3D" id="3.40.50.11970">
    <property type="match status" value="1"/>
</dbReference>